<dbReference type="Proteomes" id="UP000032722">
    <property type="component" value="Chromosome"/>
</dbReference>
<feature type="compositionally biased region" description="Basic and acidic residues" evidence="1">
    <location>
        <begin position="70"/>
        <end position="83"/>
    </location>
</feature>
<gene>
    <name evidence="2" type="ORF">VO56_03045</name>
</gene>
<dbReference type="EMBL" id="CP011021">
    <property type="protein sequence ID" value="AKA50195.1"/>
    <property type="molecule type" value="Genomic_DNA"/>
</dbReference>
<accession>A0A0D5ZKM5</accession>
<evidence type="ECO:0000313" key="2">
    <source>
        <dbReference type="EMBL" id="AKA50195.1"/>
    </source>
</evidence>
<evidence type="ECO:0000313" key="3">
    <source>
        <dbReference type="Proteomes" id="UP000032722"/>
    </source>
</evidence>
<organism evidence="3">
    <name type="scientific">Mycoplasmopsis gallinacea</name>
    <dbReference type="NCBI Taxonomy" id="29556"/>
    <lineage>
        <taxon>Bacteria</taxon>
        <taxon>Bacillati</taxon>
        <taxon>Mycoplasmatota</taxon>
        <taxon>Mycoplasmoidales</taxon>
        <taxon>Metamycoplasmataceae</taxon>
        <taxon>Mycoplasmopsis</taxon>
    </lineage>
</organism>
<reference evidence="2 3" key="1">
    <citation type="journal article" date="2015" name="Genome Announc.">
        <title>Complete Genome Sequence of Mycoplasma meleagridis, a Possible Emerging Pathogen in Chickens.</title>
        <authorList>
            <person name="Abolnik C."/>
        </authorList>
    </citation>
    <scope>NUCLEOTIDE SEQUENCE [LARGE SCALE GENOMIC DNA]</scope>
    <source>
        <strain evidence="2 3">B2096 8B</strain>
    </source>
</reference>
<proteinExistence type="predicted"/>
<feature type="region of interest" description="Disordered" evidence="1">
    <location>
        <begin position="33"/>
        <end position="89"/>
    </location>
</feature>
<evidence type="ECO:0000256" key="1">
    <source>
        <dbReference type="SAM" id="MobiDB-lite"/>
    </source>
</evidence>
<dbReference type="PATRIC" id="fig|29556.3.peg.601"/>
<dbReference type="AlphaFoldDB" id="A0A0D5ZKM5"/>
<name>A0A0D5ZKM5_9BACT</name>
<feature type="compositionally biased region" description="Basic and acidic residues" evidence="1">
    <location>
        <begin position="33"/>
        <end position="59"/>
    </location>
</feature>
<dbReference type="HOGENOM" id="CLU_304179_0_0_14"/>
<protein>
    <submittedName>
        <fullName evidence="2">Uncharacterized protein</fullName>
    </submittedName>
</protein>
<dbReference type="KEGG" id="mgb:VO56_03045"/>
<sequence length="977" mass="113124">MKKTKIILLGISSILVIGSIATGIVFGVKTTKNNDQKTGETWKENQPEKRVDDDKKTSEPNEENVQPSEPSKDAQEPADETPKPENPNIEVVEVTKNVTFKFFIGNKYLTGKDFSIDARVENNKIKLNEINFPFRFSTSVNEVDFADVVNLTITPIYNVISVKLIHNSSEVSTQTFNLFSNENSILSSNIQLPNGYKFAQVQPERINFSSTQKEIRIDVAKIVNIKQMLLHFVDKVNPLNNQDVTITNISAEDNSVNIQKYLPQNFAFDNPTDENVAYKNEVTLYIHKMKKAFIVKFLSENNVISQYLSEIYVDETIVNLDKTKIPNNYELISDQSSYEYAEEIDINVRKKQKSVTIIYRFNNAEVFQRVEQIDVDAATISINKWIPEGYLLASGESENKTVSDKIIVNVIKENNEDEKQSLISKINENKEMFFKIEAHKDLFTNSDLKNILAQKTILFENLESYSVEELNQKLEEINKAFNLSYSNSKELFDAQKSVNLPKLQELKANNYYSNDFEKYINDIVSIYDSRQDENQKLDLFIEEYSKFKMQASEMDVFKEETDRFLTNKPERLGYKAYLKADAKKNKDYDGNDYYKVPTNSKFDLKIKILNPDKSQNEFWYLKHLYKHLKTKFLNLKLIIKGRRPNLSKIQKEIYISDIDFDNNSISEVYSFNDNEERWIEIKIYHPDTREVHYIENSLMDANDYSEIYNNKPWIRTGEDIDNTPIKSEIVANSIDDFWLFPRGYSIDFKGKMDSDLNYLSTQVRSEWNNLWNSKISNGQSFTYGNALWVTFLKFFTELNFKNSNFTFNKENSIFTKTFTNSGSFTYQIEATANQDFNTKNFNGIGGAFFDFGFTSFVNHFQIQSGQKVRVEISLNNDEASWKPGEDPKRPLEIIKNNNGDLSALKKLGYPLANYPFIATFYGKLTFKLYVDDALKWDFNSHQSSQSHSIPVFPLAKNETDNPKKVVIYSTYTKAAIG</sequence>